<sequence length="367" mass="40310" precursor="true">MLHIRTLTLAFSFFCSCTLLSSVAHADPLLDQGLKKMATEIGQFLDEEGLPKHMIVGDFTGTPKLKASGGIEISRAIVEQLEAAGIKVSDDGPLQLMGKFKLKEAKQHLQDDFESLALEIEALILDSEDEELAELPISVFGSIALQLAGQTVDVPPKASEKQRQETLIHQVDHPPTKIDNVKTKPSPTSPFSMEIFVLKGNQMSPCKPELDSQSRSFVQLNKGDEYIVRLTNDASFEAAVTLTIDGVNMFVDAQDAPKDSRLIIYPGTHVDIPGWYFTKTHSKAFEIGGYEESVAKRVGNSTGVGMITAAFSASWDPKGPRPSDEPGGKSKSINKATKQGRDLDKNYVQLDREFGQIRSIITVRYDR</sequence>
<dbReference type="Proteomes" id="UP000320176">
    <property type="component" value="Unassembled WGS sequence"/>
</dbReference>
<feature type="chain" id="PRO_5022717885" description="DUF4384 domain-containing protein" evidence="2">
    <location>
        <begin position="27"/>
        <end position="367"/>
    </location>
</feature>
<accession>A0A5C6B1T6</accession>
<name>A0A5C6B1T6_9BACT</name>
<organism evidence="3 4">
    <name type="scientific">Stieleria varia</name>
    <dbReference type="NCBI Taxonomy" id="2528005"/>
    <lineage>
        <taxon>Bacteria</taxon>
        <taxon>Pseudomonadati</taxon>
        <taxon>Planctomycetota</taxon>
        <taxon>Planctomycetia</taxon>
        <taxon>Pirellulales</taxon>
        <taxon>Pirellulaceae</taxon>
        <taxon>Stieleria</taxon>
    </lineage>
</organism>
<proteinExistence type="predicted"/>
<keyword evidence="2" id="KW-0732">Signal</keyword>
<dbReference type="EMBL" id="SJPN01000002">
    <property type="protein sequence ID" value="TWU05860.1"/>
    <property type="molecule type" value="Genomic_DNA"/>
</dbReference>
<comment type="caution">
    <text evidence="3">The sequence shown here is derived from an EMBL/GenBank/DDBJ whole genome shotgun (WGS) entry which is preliminary data.</text>
</comment>
<keyword evidence="4" id="KW-1185">Reference proteome</keyword>
<evidence type="ECO:0000313" key="4">
    <source>
        <dbReference type="Proteomes" id="UP000320176"/>
    </source>
</evidence>
<evidence type="ECO:0000313" key="3">
    <source>
        <dbReference type="EMBL" id="TWU05860.1"/>
    </source>
</evidence>
<evidence type="ECO:0000256" key="1">
    <source>
        <dbReference type="SAM" id="MobiDB-lite"/>
    </source>
</evidence>
<protein>
    <recommendedName>
        <fullName evidence="5">DUF4384 domain-containing protein</fullName>
    </recommendedName>
</protein>
<dbReference type="SUPFAM" id="SSF49503">
    <property type="entry name" value="Cupredoxins"/>
    <property type="match status" value="1"/>
</dbReference>
<dbReference type="PROSITE" id="PS51257">
    <property type="entry name" value="PROKAR_LIPOPROTEIN"/>
    <property type="match status" value="1"/>
</dbReference>
<feature type="region of interest" description="Disordered" evidence="1">
    <location>
        <begin position="314"/>
        <end position="344"/>
    </location>
</feature>
<dbReference type="AlphaFoldDB" id="A0A5C6B1T6"/>
<feature type="signal peptide" evidence="2">
    <location>
        <begin position="1"/>
        <end position="26"/>
    </location>
</feature>
<feature type="compositionally biased region" description="Basic and acidic residues" evidence="1">
    <location>
        <begin position="318"/>
        <end position="328"/>
    </location>
</feature>
<gene>
    <name evidence="3" type="ORF">Pla52n_15750</name>
</gene>
<dbReference type="InterPro" id="IPR008972">
    <property type="entry name" value="Cupredoxin"/>
</dbReference>
<evidence type="ECO:0008006" key="5">
    <source>
        <dbReference type="Google" id="ProtNLM"/>
    </source>
</evidence>
<reference evidence="3 4" key="1">
    <citation type="submission" date="2019-02" db="EMBL/GenBank/DDBJ databases">
        <title>Deep-cultivation of Planctomycetes and their phenomic and genomic characterization uncovers novel biology.</title>
        <authorList>
            <person name="Wiegand S."/>
            <person name="Jogler M."/>
            <person name="Boedeker C."/>
            <person name="Pinto D."/>
            <person name="Vollmers J."/>
            <person name="Rivas-Marin E."/>
            <person name="Kohn T."/>
            <person name="Peeters S.H."/>
            <person name="Heuer A."/>
            <person name="Rast P."/>
            <person name="Oberbeckmann S."/>
            <person name="Bunk B."/>
            <person name="Jeske O."/>
            <person name="Meyerdierks A."/>
            <person name="Storesund J.E."/>
            <person name="Kallscheuer N."/>
            <person name="Luecker S."/>
            <person name="Lage O.M."/>
            <person name="Pohl T."/>
            <person name="Merkel B.J."/>
            <person name="Hornburger P."/>
            <person name="Mueller R.-W."/>
            <person name="Bruemmer F."/>
            <person name="Labrenz M."/>
            <person name="Spormann A.M."/>
            <person name="Op Den Camp H."/>
            <person name="Overmann J."/>
            <person name="Amann R."/>
            <person name="Jetten M.S.M."/>
            <person name="Mascher T."/>
            <person name="Medema M.H."/>
            <person name="Devos D.P."/>
            <person name="Kaster A.-K."/>
            <person name="Ovreas L."/>
            <person name="Rohde M."/>
            <person name="Galperin M.Y."/>
            <person name="Jogler C."/>
        </authorList>
    </citation>
    <scope>NUCLEOTIDE SEQUENCE [LARGE SCALE GENOMIC DNA]</scope>
    <source>
        <strain evidence="3 4">Pla52n</strain>
    </source>
</reference>
<evidence type="ECO:0000256" key="2">
    <source>
        <dbReference type="SAM" id="SignalP"/>
    </source>
</evidence>